<dbReference type="Proteomes" id="UP001500604">
    <property type="component" value="Unassembled WGS sequence"/>
</dbReference>
<reference evidence="2" key="1">
    <citation type="journal article" date="2019" name="Int. J. Syst. Evol. Microbiol.">
        <title>The Global Catalogue of Microorganisms (GCM) 10K type strain sequencing project: providing services to taxonomists for standard genome sequencing and annotation.</title>
        <authorList>
            <consortium name="The Broad Institute Genomics Platform"/>
            <consortium name="The Broad Institute Genome Sequencing Center for Infectious Disease"/>
            <person name="Wu L."/>
            <person name="Ma J."/>
        </authorList>
    </citation>
    <scope>NUCLEOTIDE SEQUENCE [LARGE SCALE GENOMIC DNA]</scope>
    <source>
        <strain evidence="2">JCM 17805</strain>
    </source>
</reference>
<keyword evidence="2" id="KW-1185">Reference proteome</keyword>
<organism evidence="1 2">
    <name type="scientific">Kistimonas scapharcae</name>
    <dbReference type="NCBI Taxonomy" id="1036133"/>
    <lineage>
        <taxon>Bacteria</taxon>
        <taxon>Pseudomonadati</taxon>
        <taxon>Pseudomonadota</taxon>
        <taxon>Gammaproteobacteria</taxon>
        <taxon>Oceanospirillales</taxon>
        <taxon>Endozoicomonadaceae</taxon>
        <taxon>Kistimonas</taxon>
    </lineage>
</organism>
<sequence length="70" mass="7674">MTTYHIDDKEGVVENLREAMALDAGEDVVRVAIGFLEAMMEFAGDGNALTISNGQEETEVLLRRETANSE</sequence>
<evidence type="ECO:0000313" key="1">
    <source>
        <dbReference type="EMBL" id="GAA4647949.1"/>
    </source>
</evidence>
<accession>A0ABP8UW13</accession>
<dbReference type="EMBL" id="BAABFL010000016">
    <property type="protein sequence ID" value="GAA4647949.1"/>
    <property type="molecule type" value="Genomic_DNA"/>
</dbReference>
<gene>
    <name evidence="1" type="ORF">GCM10023116_02110</name>
</gene>
<comment type="caution">
    <text evidence="1">The sequence shown here is derived from an EMBL/GenBank/DDBJ whole genome shotgun (WGS) entry which is preliminary data.</text>
</comment>
<evidence type="ECO:0000313" key="2">
    <source>
        <dbReference type="Proteomes" id="UP001500604"/>
    </source>
</evidence>
<protein>
    <submittedName>
        <fullName evidence="1">Uncharacterized protein</fullName>
    </submittedName>
</protein>
<name>A0ABP8UW13_9GAMM</name>
<dbReference type="RefSeq" id="WP_345192971.1">
    <property type="nucleotide sequence ID" value="NZ_BAABFL010000016.1"/>
</dbReference>
<proteinExistence type="predicted"/>